<sequence>MQQKTKIPVVFNLKSHLYIVHVAGETRREADYFVTVSEQQQRQQQQQQSADGDGDEGGGMVVSVISHCMVEI</sequence>
<dbReference type="EMBL" id="JAULUE010002064">
    <property type="protein sequence ID" value="KAK5879706.1"/>
    <property type="molecule type" value="Genomic_DNA"/>
</dbReference>
<dbReference type="AlphaFoldDB" id="A0AAN8B7H6"/>
<organism evidence="2 3">
    <name type="scientific">Champsocephalus esox</name>
    <name type="common">pike icefish</name>
    <dbReference type="NCBI Taxonomy" id="159716"/>
    <lineage>
        <taxon>Eukaryota</taxon>
        <taxon>Metazoa</taxon>
        <taxon>Chordata</taxon>
        <taxon>Craniata</taxon>
        <taxon>Vertebrata</taxon>
        <taxon>Euteleostomi</taxon>
        <taxon>Actinopterygii</taxon>
        <taxon>Neopterygii</taxon>
        <taxon>Teleostei</taxon>
        <taxon>Neoteleostei</taxon>
        <taxon>Acanthomorphata</taxon>
        <taxon>Eupercaria</taxon>
        <taxon>Perciformes</taxon>
        <taxon>Notothenioidei</taxon>
        <taxon>Channichthyidae</taxon>
        <taxon>Champsocephalus</taxon>
    </lineage>
</organism>
<evidence type="ECO:0000313" key="2">
    <source>
        <dbReference type="EMBL" id="KAK5879706.1"/>
    </source>
</evidence>
<accession>A0AAN8B7H6</accession>
<feature type="region of interest" description="Disordered" evidence="1">
    <location>
        <begin position="35"/>
        <end position="59"/>
    </location>
</feature>
<feature type="compositionally biased region" description="Low complexity" evidence="1">
    <location>
        <begin position="39"/>
        <end position="48"/>
    </location>
</feature>
<keyword evidence="3" id="KW-1185">Reference proteome</keyword>
<dbReference type="Proteomes" id="UP001335648">
    <property type="component" value="Unassembled WGS sequence"/>
</dbReference>
<evidence type="ECO:0000256" key="1">
    <source>
        <dbReference type="SAM" id="MobiDB-lite"/>
    </source>
</evidence>
<protein>
    <submittedName>
        <fullName evidence="2">Uncharacterized protein</fullName>
    </submittedName>
</protein>
<reference evidence="2 3" key="1">
    <citation type="journal article" date="2023" name="Mol. Biol. Evol.">
        <title>Genomics of Secondarily Temperate Adaptation in the Only Non-Antarctic Icefish.</title>
        <authorList>
            <person name="Rivera-Colon A.G."/>
            <person name="Rayamajhi N."/>
            <person name="Minhas B.F."/>
            <person name="Madrigal G."/>
            <person name="Bilyk K.T."/>
            <person name="Yoon V."/>
            <person name="Hune M."/>
            <person name="Gregory S."/>
            <person name="Cheng C.H.C."/>
            <person name="Catchen J.M."/>
        </authorList>
    </citation>
    <scope>NUCLEOTIDE SEQUENCE [LARGE SCALE GENOMIC DNA]</scope>
    <source>
        <strain evidence="2">JC2023a</strain>
    </source>
</reference>
<proteinExistence type="predicted"/>
<gene>
    <name evidence="2" type="ORF">CesoFtcFv8_022800</name>
</gene>
<comment type="caution">
    <text evidence="2">The sequence shown here is derived from an EMBL/GenBank/DDBJ whole genome shotgun (WGS) entry which is preliminary data.</text>
</comment>
<evidence type="ECO:0000313" key="3">
    <source>
        <dbReference type="Proteomes" id="UP001335648"/>
    </source>
</evidence>
<name>A0AAN8B7H6_9TELE</name>